<organism evidence="1">
    <name type="scientific">Anguilla anguilla</name>
    <name type="common">European freshwater eel</name>
    <name type="synonym">Muraena anguilla</name>
    <dbReference type="NCBI Taxonomy" id="7936"/>
    <lineage>
        <taxon>Eukaryota</taxon>
        <taxon>Metazoa</taxon>
        <taxon>Chordata</taxon>
        <taxon>Craniata</taxon>
        <taxon>Vertebrata</taxon>
        <taxon>Euteleostomi</taxon>
        <taxon>Actinopterygii</taxon>
        <taxon>Neopterygii</taxon>
        <taxon>Teleostei</taxon>
        <taxon>Anguilliformes</taxon>
        <taxon>Anguillidae</taxon>
        <taxon>Anguilla</taxon>
    </lineage>
</organism>
<sequence>MVKEEKSGGGGMLYCRVICTNAQASPLALML</sequence>
<protein>
    <submittedName>
        <fullName evidence="1">Uncharacterized protein</fullName>
    </submittedName>
</protein>
<accession>A0A0E9XTI8</accession>
<proteinExistence type="predicted"/>
<reference evidence="1" key="1">
    <citation type="submission" date="2014-11" db="EMBL/GenBank/DDBJ databases">
        <authorList>
            <person name="Amaro Gonzalez C."/>
        </authorList>
    </citation>
    <scope>NUCLEOTIDE SEQUENCE</scope>
</reference>
<dbReference type="AlphaFoldDB" id="A0A0E9XTI8"/>
<reference evidence="1" key="2">
    <citation type="journal article" date="2015" name="Fish Shellfish Immunol.">
        <title>Early steps in the European eel (Anguilla anguilla)-Vibrio vulnificus interaction in the gills: Role of the RtxA13 toxin.</title>
        <authorList>
            <person name="Callol A."/>
            <person name="Pajuelo D."/>
            <person name="Ebbesson L."/>
            <person name="Teles M."/>
            <person name="MacKenzie S."/>
            <person name="Amaro C."/>
        </authorList>
    </citation>
    <scope>NUCLEOTIDE SEQUENCE</scope>
</reference>
<name>A0A0E9XTI8_ANGAN</name>
<dbReference type="EMBL" id="GBXM01002525">
    <property type="protein sequence ID" value="JAI06053.1"/>
    <property type="molecule type" value="Transcribed_RNA"/>
</dbReference>
<evidence type="ECO:0000313" key="1">
    <source>
        <dbReference type="EMBL" id="JAI06053.1"/>
    </source>
</evidence>